<dbReference type="AlphaFoldDB" id="A0A1T4XSF5"/>
<dbReference type="SUPFAM" id="SSF53756">
    <property type="entry name" value="UDP-Glycosyltransferase/glycogen phosphorylase"/>
    <property type="match status" value="1"/>
</dbReference>
<dbReference type="InterPro" id="IPR001296">
    <property type="entry name" value="Glyco_trans_1"/>
</dbReference>
<reference evidence="3" key="1">
    <citation type="submission" date="2017-02" db="EMBL/GenBank/DDBJ databases">
        <authorList>
            <person name="Varghese N."/>
            <person name="Submissions S."/>
        </authorList>
    </citation>
    <scope>NUCLEOTIDE SEQUENCE [LARGE SCALE GENOMIC DNA]</scope>
    <source>
        <strain evidence="3">ATCC 700200</strain>
    </source>
</reference>
<dbReference type="Pfam" id="PF00534">
    <property type="entry name" value="Glycos_transf_1"/>
    <property type="match status" value="1"/>
</dbReference>
<dbReference type="EMBL" id="FUYE01000005">
    <property type="protein sequence ID" value="SKA92506.1"/>
    <property type="molecule type" value="Genomic_DNA"/>
</dbReference>
<name>A0A1T4XSF5_9BACT</name>
<evidence type="ECO:0000313" key="3">
    <source>
        <dbReference type="Proteomes" id="UP000190774"/>
    </source>
</evidence>
<gene>
    <name evidence="2" type="ORF">SAMN02745166_01909</name>
</gene>
<keyword evidence="3" id="KW-1185">Reference proteome</keyword>
<sequence length="370" mass="41700">MCVHTAQTSLAPEPETQLDSITIHRSEIKPRPAALMSPGELDENITQAALSLWESKGDYPHTVIVFGFTWKLARYYWLFKKRGIRLILALTIFPEFEENLPRWFGKLKWQMRTILLTQLFDGLTVYSSAFVRLYRGLGISSRKLHIIPFPVDDGRFRPAEDDEKRLLRKTLGFGDLDGPIIVFMGSVISRKGADLLLAAWLLIEKNYPTATLIFVGPYGPRETHLTASLRREQEHFQRGFQGLLDQLSTPQSVRITGAVDNPEDYFRMADIFAFPSRLEGLGGVIPEAMACGLPCVLTRFEGFPETEFGKPGEHFLEADFTPKSIAKAIQTLLDSSSERARVGENGRSNALRVFGLPHVAQKLAYLCRPT</sequence>
<dbReference type="CDD" id="cd03801">
    <property type="entry name" value="GT4_PimA-like"/>
    <property type="match status" value="1"/>
</dbReference>
<dbReference type="GO" id="GO:0016757">
    <property type="term" value="F:glycosyltransferase activity"/>
    <property type="evidence" value="ECO:0007669"/>
    <property type="project" value="InterPro"/>
</dbReference>
<dbReference type="Gene3D" id="3.40.50.2000">
    <property type="entry name" value="Glycogen Phosphorylase B"/>
    <property type="match status" value="2"/>
</dbReference>
<proteinExistence type="predicted"/>
<organism evidence="2 3">
    <name type="scientific">Prosthecobacter debontii</name>
    <dbReference type="NCBI Taxonomy" id="48467"/>
    <lineage>
        <taxon>Bacteria</taxon>
        <taxon>Pseudomonadati</taxon>
        <taxon>Verrucomicrobiota</taxon>
        <taxon>Verrucomicrobiia</taxon>
        <taxon>Verrucomicrobiales</taxon>
        <taxon>Verrucomicrobiaceae</taxon>
        <taxon>Prosthecobacter</taxon>
    </lineage>
</organism>
<protein>
    <submittedName>
        <fullName evidence="2">Glycosyltransferase involved in cell wall bisynthesis</fullName>
    </submittedName>
</protein>
<accession>A0A1T4XSF5</accession>
<dbReference type="PANTHER" id="PTHR45947:SF3">
    <property type="entry name" value="SULFOQUINOVOSYL TRANSFERASE SQD2"/>
    <property type="match status" value="1"/>
</dbReference>
<dbReference type="Proteomes" id="UP000190774">
    <property type="component" value="Unassembled WGS sequence"/>
</dbReference>
<dbReference type="PANTHER" id="PTHR45947">
    <property type="entry name" value="SULFOQUINOVOSYL TRANSFERASE SQD2"/>
    <property type="match status" value="1"/>
</dbReference>
<dbReference type="InterPro" id="IPR050194">
    <property type="entry name" value="Glycosyltransferase_grp1"/>
</dbReference>
<dbReference type="STRING" id="48467.SAMN02745166_01909"/>
<keyword evidence="2" id="KW-0808">Transferase</keyword>
<evidence type="ECO:0000313" key="2">
    <source>
        <dbReference type="EMBL" id="SKA92506.1"/>
    </source>
</evidence>
<evidence type="ECO:0000259" key="1">
    <source>
        <dbReference type="Pfam" id="PF00534"/>
    </source>
</evidence>
<feature type="domain" description="Glycosyl transferase family 1" evidence="1">
    <location>
        <begin position="177"/>
        <end position="348"/>
    </location>
</feature>